<dbReference type="EMBL" id="CP136898">
    <property type="protein sequence ID" value="WOL19124.1"/>
    <property type="molecule type" value="Genomic_DNA"/>
</dbReference>
<evidence type="ECO:0000256" key="4">
    <source>
        <dbReference type="SAM" id="SignalP"/>
    </source>
</evidence>
<dbReference type="PRINTS" id="PR00689">
    <property type="entry name" value="ACOABINDINGP"/>
</dbReference>
<reference evidence="6 7" key="1">
    <citation type="submission" date="2023-10" db="EMBL/GenBank/DDBJ databases">
        <title>Chromosome-scale genome assembly provides insights into flower coloration mechanisms of Canna indica.</title>
        <authorList>
            <person name="Li C."/>
        </authorList>
    </citation>
    <scope>NUCLEOTIDE SEQUENCE [LARGE SCALE GENOMIC DNA]</scope>
    <source>
        <tissue evidence="6">Flower</tissue>
    </source>
</reference>
<gene>
    <name evidence="6" type="ORF">Cni_G27921</name>
</gene>
<dbReference type="SUPFAM" id="SSF47027">
    <property type="entry name" value="Acyl-CoA binding protein"/>
    <property type="match status" value="1"/>
</dbReference>
<evidence type="ECO:0000256" key="3">
    <source>
        <dbReference type="SAM" id="MobiDB-lite"/>
    </source>
</evidence>
<organism evidence="6 7">
    <name type="scientific">Canna indica</name>
    <name type="common">Indian-shot</name>
    <dbReference type="NCBI Taxonomy" id="4628"/>
    <lineage>
        <taxon>Eukaryota</taxon>
        <taxon>Viridiplantae</taxon>
        <taxon>Streptophyta</taxon>
        <taxon>Embryophyta</taxon>
        <taxon>Tracheophyta</taxon>
        <taxon>Spermatophyta</taxon>
        <taxon>Magnoliopsida</taxon>
        <taxon>Liliopsida</taxon>
        <taxon>Zingiberales</taxon>
        <taxon>Cannaceae</taxon>
        <taxon>Canna</taxon>
    </lineage>
</organism>
<dbReference type="Proteomes" id="UP001327560">
    <property type="component" value="Chromosome 9"/>
</dbReference>
<accession>A0AAQ3QPS9</accession>
<feature type="compositionally biased region" description="Basic and acidic residues" evidence="3">
    <location>
        <begin position="308"/>
        <end position="324"/>
    </location>
</feature>
<dbReference type="Gene3D" id="1.20.80.10">
    <property type="match status" value="1"/>
</dbReference>
<feature type="region of interest" description="Disordered" evidence="3">
    <location>
        <begin position="304"/>
        <end position="328"/>
    </location>
</feature>
<dbReference type="InterPro" id="IPR014352">
    <property type="entry name" value="FERM/acyl-CoA-bd_prot_sf"/>
</dbReference>
<feature type="region of interest" description="Disordered" evidence="3">
    <location>
        <begin position="65"/>
        <end position="93"/>
    </location>
</feature>
<protein>
    <submittedName>
        <fullName evidence="6">Acyl-CoA-binding domain-containing protein 3-like isoform X3</fullName>
    </submittedName>
</protein>
<proteinExistence type="inferred from homology"/>
<evidence type="ECO:0000313" key="7">
    <source>
        <dbReference type="Proteomes" id="UP001327560"/>
    </source>
</evidence>
<dbReference type="Pfam" id="PF00887">
    <property type="entry name" value="ACBP"/>
    <property type="match status" value="1"/>
</dbReference>
<dbReference type="PROSITE" id="PS51228">
    <property type="entry name" value="ACB_2"/>
    <property type="match status" value="1"/>
</dbReference>
<keyword evidence="4" id="KW-0732">Signal</keyword>
<feature type="chain" id="PRO_5042911041" evidence="4">
    <location>
        <begin position="27"/>
        <end position="366"/>
    </location>
</feature>
<evidence type="ECO:0000256" key="1">
    <source>
        <dbReference type="ARBA" id="ARBA00005567"/>
    </source>
</evidence>
<dbReference type="GO" id="GO:0000062">
    <property type="term" value="F:fatty-acyl-CoA binding"/>
    <property type="evidence" value="ECO:0007669"/>
    <property type="project" value="InterPro"/>
</dbReference>
<feature type="signal peptide" evidence="4">
    <location>
        <begin position="1"/>
        <end position="26"/>
    </location>
</feature>
<dbReference type="InterPro" id="IPR000582">
    <property type="entry name" value="Acyl-CoA-binding_protein"/>
</dbReference>
<feature type="domain" description="ACB" evidence="5">
    <location>
        <begin position="192"/>
        <end position="282"/>
    </location>
</feature>
<dbReference type="PANTHER" id="PTHR23310:SF105">
    <property type="entry name" value="ACYL-COA-BINDING DOMAIN-CONTAINING PROTEIN 5"/>
    <property type="match status" value="1"/>
</dbReference>
<dbReference type="PANTHER" id="PTHR23310">
    <property type="entry name" value="ACYL-COA-BINDING PROTEIN, ACBP"/>
    <property type="match status" value="1"/>
</dbReference>
<evidence type="ECO:0000256" key="2">
    <source>
        <dbReference type="ARBA" id="ARBA00023121"/>
    </source>
</evidence>
<sequence>MDFYQELLLTAAISVLLALLIRKIAAAGGRDDEGDVASHNPEKVPLSASSVASIGQGVVLDLIEEEPEGKSSGDACGSGTYLAKRDRSEEGPDERVCGIDLEYKHIEEEVSTEVEVDAPRVEESSAKEDDFVQQEERFVEEPAEAERIVEKVVQFRGEDVVQTERAKVMEEAKVGSLLHGEDDWEGIERSELEKFFGVASEFVGSEKGGDAVSKLSNEVQMQLYGLHKVATEGPCYESQPMALKVSARSKWHAWQRLGNMNPEAAMEQYISLLTDSIPGWMADETGDEAKGHGRNDPLEVEVSQIGQHDSKSSPHNKSEPERVVGDSYPMEGASDIVATGPKLLKEGLTKLFLFNLISFSPTRVTF</sequence>
<dbReference type="AlphaFoldDB" id="A0AAQ3QPS9"/>
<name>A0AAQ3QPS9_9LILI</name>
<dbReference type="GO" id="GO:0006631">
    <property type="term" value="P:fatty acid metabolic process"/>
    <property type="evidence" value="ECO:0007669"/>
    <property type="project" value="TreeGrafter"/>
</dbReference>
<keyword evidence="7" id="KW-1185">Reference proteome</keyword>
<comment type="similarity">
    <text evidence="1">Belongs to the ACBP family.</text>
</comment>
<dbReference type="InterPro" id="IPR035984">
    <property type="entry name" value="Acyl-CoA-binding_sf"/>
</dbReference>
<evidence type="ECO:0000313" key="6">
    <source>
        <dbReference type="EMBL" id="WOL19124.1"/>
    </source>
</evidence>
<evidence type="ECO:0000259" key="5">
    <source>
        <dbReference type="PROSITE" id="PS51228"/>
    </source>
</evidence>
<feature type="compositionally biased region" description="Basic and acidic residues" evidence="3">
    <location>
        <begin position="83"/>
        <end position="93"/>
    </location>
</feature>
<keyword evidence="2" id="KW-0446">Lipid-binding</keyword>